<protein>
    <submittedName>
        <fullName evidence="1">Uncharacterized protein</fullName>
    </submittedName>
</protein>
<dbReference type="RefSeq" id="WP_015018824.1">
    <property type="nucleotide sequence ID" value="NC_018719.1"/>
</dbReference>
<dbReference type="EMBL" id="CP002408">
    <property type="protein sequence ID" value="AFU58287.1"/>
    <property type="molecule type" value="Genomic_DNA"/>
</dbReference>
<dbReference type="AlphaFoldDB" id="K0IJ79"/>
<proteinExistence type="predicted"/>
<dbReference type="InParanoid" id="K0IJ79"/>
<dbReference type="BioCyc" id="CNIT1237085:G1324-1347-MONOMER"/>
<dbReference type="HOGENOM" id="CLU_2730540_0_0_2"/>
<dbReference type="GeneID" id="13797608"/>
<evidence type="ECO:0000313" key="2">
    <source>
        <dbReference type="Proteomes" id="UP000008037"/>
    </source>
</evidence>
<dbReference type="Proteomes" id="UP000008037">
    <property type="component" value="Chromosome"/>
</dbReference>
<evidence type="ECO:0000313" key="1">
    <source>
        <dbReference type="EMBL" id="AFU58287.1"/>
    </source>
</evidence>
<organism evidence="1 2">
    <name type="scientific">Nitrososphaera gargensis (strain Ga9.2)</name>
    <dbReference type="NCBI Taxonomy" id="1237085"/>
    <lineage>
        <taxon>Archaea</taxon>
        <taxon>Nitrososphaerota</taxon>
        <taxon>Nitrososphaeria</taxon>
        <taxon>Nitrososphaerales</taxon>
        <taxon>Nitrososphaeraceae</taxon>
        <taxon>Nitrososphaera</taxon>
    </lineage>
</organism>
<name>K0IJ79_NITGG</name>
<accession>K0IJ79</accession>
<dbReference type="STRING" id="1237085.Ngar_c13490"/>
<sequence length="71" mass="7856">MSEEVELPSQFTHSVKLSDTAKGLRIDVHVYANDKITALKEAFALYQGAKEEAENRKIPLAPVELKGGRSE</sequence>
<gene>
    <name evidence="1" type="ordered locus">Ngar_c13490</name>
</gene>
<dbReference type="KEGG" id="nga:Ngar_c13490"/>
<reference evidence="1 2" key="1">
    <citation type="journal article" date="2012" name="Environ. Microbiol.">
        <title>The genome of the ammonia-oxidizing Candidatus Nitrososphaera gargensis: insights into metabolic versatility and environmental adaptations.</title>
        <authorList>
            <person name="Spang A."/>
            <person name="Poehlein A."/>
            <person name="Offre P."/>
            <person name="Zumbragel S."/>
            <person name="Haider S."/>
            <person name="Rychlik N."/>
            <person name="Nowka B."/>
            <person name="Schmeisser C."/>
            <person name="Lebedeva E.V."/>
            <person name="Rattei T."/>
            <person name="Bohm C."/>
            <person name="Schmid M."/>
            <person name="Galushko A."/>
            <person name="Hatzenpichler R."/>
            <person name="Weinmaier T."/>
            <person name="Daniel R."/>
            <person name="Schleper C."/>
            <person name="Spieck E."/>
            <person name="Streit W."/>
            <person name="Wagner M."/>
        </authorList>
    </citation>
    <scope>NUCLEOTIDE SEQUENCE [LARGE SCALE GENOMIC DNA]</scope>
    <source>
        <strain evidence="2">Ga9.2</strain>
    </source>
</reference>
<keyword evidence="2" id="KW-1185">Reference proteome</keyword>